<gene>
    <name evidence="1" type="ORF">SAMN04488544_3078</name>
</gene>
<organism evidence="1 2">
    <name type="scientific">Microlunatus sagamiharensis</name>
    <dbReference type="NCBI Taxonomy" id="546874"/>
    <lineage>
        <taxon>Bacteria</taxon>
        <taxon>Bacillati</taxon>
        <taxon>Actinomycetota</taxon>
        <taxon>Actinomycetes</taxon>
        <taxon>Propionibacteriales</taxon>
        <taxon>Propionibacteriaceae</taxon>
        <taxon>Microlunatus</taxon>
    </lineage>
</organism>
<dbReference type="EMBL" id="LT629799">
    <property type="protein sequence ID" value="SDU98923.1"/>
    <property type="molecule type" value="Genomic_DNA"/>
</dbReference>
<dbReference type="AlphaFoldDB" id="A0A1H2MZX7"/>
<proteinExistence type="predicted"/>
<evidence type="ECO:0000313" key="1">
    <source>
        <dbReference type="EMBL" id="SDU98923.1"/>
    </source>
</evidence>
<protein>
    <submittedName>
        <fullName evidence="1">Uncharacterized protein</fullName>
    </submittedName>
</protein>
<keyword evidence="2" id="KW-1185">Reference proteome</keyword>
<accession>A0A1H2MZX7</accession>
<name>A0A1H2MZX7_9ACTN</name>
<reference evidence="2" key="1">
    <citation type="submission" date="2016-10" db="EMBL/GenBank/DDBJ databases">
        <authorList>
            <person name="Varghese N."/>
            <person name="Submissions S."/>
        </authorList>
    </citation>
    <scope>NUCLEOTIDE SEQUENCE [LARGE SCALE GENOMIC DNA]</scope>
    <source>
        <strain evidence="2">DSM 21743</strain>
    </source>
</reference>
<sequence length="86" mass="9245">MTDAELPRLRGSEAVQEAARRIVRGDTSIAAANALESALLLDRRDDEEGLLEVLALYAPKAGRPYADEKELRAAIVSVLGVEGQRG</sequence>
<dbReference type="STRING" id="546874.SAMN04488544_3078"/>
<evidence type="ECO:0000313" key="2">
    <source>
        <dbReference type="Proteomes" id="UP000198825"/>
    </source>
</evidence>
<dbReference type="Proteomes" id="UP000198825">
    <property type="component" value="Chromosome I"/>
</dbReference>